<feature type="transmembrane region" description="Helical" evidence="8">
    <location>
        <begin position="228"/>
        <end position="259"/>
    </location>
</feature>
<protein>
    <recommendedName>
        <fullName evidence="11">AI-2E family transporter</fullName>
    </recommendedName>
</protein>
<dbReference type="Proteomes" id="UP000011910">
    <property type="component" value="Unassembled WGS sequence"/>
</dbReference>
<dbReference type="RefSeq" id="WP_009194340.1">
    <property type="nucleotide sequence ID" value="NZ_AODQ01000015.1"/>
</dbReference>
<feature type="transmembrane region" description="Helical" evidence="8">
    <location>
        <begin position="62"/>
        <end position="81"/>
    </location>
</feature>
<feature type="transmembrane region" description="Helical" evidence="8">
    <location>
        <begin position="199"/>
        <end position="222"/>
    </location>
</feature>
<evidence type="ECO:0008006" key="11">
    <source>
        <dbReference type="Google" id="ProtNLM"/>
    </source>
</evidence>
<evidence type="ECO:0000256" key="3">
    <source>
        <dbReference type="ARBA" id="ARBA00022448"/>
    </source>
</evidence>
<evidence type="ECO:0000256" key="2">
    <source>
        <dbReference type="ARBA" id="ARBA00009773"/>
    </source>
</evidence>
<dbReference type="PATRIC" id="fig|1279009.4.peg.950"/>
<dbReference type="EMBL" id="AODQ01000015">
    <property type="protein sequence ID" value="EMR03881.1"/>
    <property type="molecule type" value="Genomic_DNA"/>
</dbReference>
<evidence type="ECO:0000256" key="8">
    <source>
        <dbReference type="SAM" id="Phobius"/>
    </source>
</evidence>
<dbReference type="OrthoDB" id="9793390at2"/>
<evidence type="ECO:0000313" key="10">
    <source>
        <dbReference type="Proteomes" id="UP000011910"/>
    </source>
</evidence>
<reference evidence="9 10" key="1">
    <citation type="journal article" date="2013" name="Genome Announc.">
        <title>Draft Genome Sequence of Cesiribacter andamanensis Strain AMV16T, Isolated from a Soil Sample from a Mud Volcano in the Andaman Islands, India.</title>
        <authorList>
            <person name="Shivaji S."/>
            <person name="Ara S."/>
            <person name="Begum Z."/>
            <person name="Srinivas T.N."/>
            <person name="Singh A."/>
            <person name="Kumar Pinnaka A."/>
        </authorList>
    </citation>
    <scope>NUCLEOTIDE SEQUENCE [LARGE SCALE GENOMIC DNA]</scope>
    <source>
        <strain evidence="9 10">AMV16</strain>
    </source>
</reference>
<keyword evidence="10" id="KW-1185">Reference proteome</keyword>
<dbReference type="PANTHER" id="PTHR21716">
    <property type="entry name" value="TRANSMEMBRANE PROTEIN"/>
    <property type="match status" value="1"/>
</dbReference>
<dbReference type="InterPro" id="IPR002549">
    <property type="entry name" value="AI-2E-like"/>
</dbReference>
<dbReference type="Pfam" id="PF01594">
    <property type="entry name" value="AI-2E_transport"/>
    <property type="match status" value="1"/>
</dbReference>
<keyword evidence="6 8" id="KW-1133">Transmembrane helix</keyword>
<feature type="transmembrane region" description="Helical" evidence="8">
    <location>
        <begin position="31"/>
        <end position="50"/>
    </location>
</feature>
<dbReference type="GO" id="GO:0005886">
    <property type="term" value="C:plasma membrane"/>
    <property type="evidence" value="ECO:0007669"/>
    <property type="project" value="UniProtKB-SubCell"/>
</dbReference>
<sequence length="346" mass="38667">MEYQQLKKINALLFFGFGVWALLYYGSGFLIPVTFGIFLAALVNPVHGFLMHKLHLGKIPSALLNTLLVFVVAGGVTYLFLYQLSLFASDLPELKEEFKGFIARLQDALSELIGVSQRDQQRFISERSDSLLSSLEEEVTLLLGNMLAVTLKFLLVLIYLFLFLLYQDRFKKMILRFTGKEQDEKALSLMDKGSGVIHAYLWGRLKVMAILAVLYLLAFWYFEVPYMVLLTVFGALVTIIPYIGPFISGLVPVCMYIIFGNSGSDILFFAGVVLVIQLIESYVLEPIIIGKEVSLSPLAVIVAILIGGSVWGMAGMILFVPFFAILKIAIDHSSKLRPLGLVLRNK</sequence>
<keyword evidence="5 8" id="KW-0812">Transmembrane</keyword>
<keyword evidence="7 8" id="KW-0472">Membrane</keyword>
<accession>M7N9K6</accession>
<dbReference type="PANTHER" id="PTHR21716:SF53">
    <property type="entry name" value="PERMEASE PERM-RELATED"/>
    <property type="match status" value="1"/>
</dbReference>
<dbReference type="STRING" id="1279009.ADICEAN_00938"/>
<name>M7N9K6_9BACT</name>
<dbReference type="eggNOG" id="COG0628">
    <property type="taxonomic scope" value="Bacteria"/>
</dbReference>
<proteinExistence type="inferred from homology"/>
<evidence type="ECO:0000256" key="4">
    <source>
        <dbReference type="ARBA" id="ARBA00022475"/>
    </source>
</evidence>
<keyword evidence="3" id="KW-0813">Transport</keyword>
<feature type="transmembrane region" description="Helical" evidence="8">
    <location>
        <begin position="296"/>
        <end position="326"/>
    </location>
</feature>
<keyword evidence="4" id="KW-1003">Cell membrane</keyword>
<evidence type="ECO:0000313" key="9">
    <source>
        <dbReference type="EMBL" id="EMR03881.1"/>
    </source>
</evidence>
<comment type="caution">
    <text evidence="9">The sequence shown here is derived from an EMBL/GenBank/DDBJ whole genome shotgun (WGS) entry which is preliminary data.</text>
</comment>
<evidence type="ECO:0000256" key="1">
    <source>
        <dbReference type="ARBA" id="ARBA00004651"/>
    </source>
</evidence>
<organism evidence="9 10">
    <name type="scientific">Cesiribacter andamanensis AMV16</name>
    <dbReference type="NCBI Taxonomy" id="1279009"/>
    <lineage>
        <taxon>Bacteria</taxon>
        <taxon>Pseudomonadati</taxon>
        <taxon>Bacteroidota</taxon>
        <taxon>Cytophagia</taxon>
        <taxon>Cytophagales</taxon>
        <taxon>Cesiribacteraceae</taxon>
        <taxon>Cesiribacter</taxon>
    </lineage>
</organism>
<evidence type="ECO:0000256" key="6">
    <source>
        <dbReference type="ARBA" id="ARBA00022989"/>
    </source>
</evidence>
<feature type="transmembrane region" description="Helical" evidence="8">
    <location>
        <begin position="266"/>
        <end position="284"/>
    </location>
</feature>
<evidence type="ECO:0000256" key="5">
    <source>
        <dbReference type="ARBA" id="ARBA00022692"/>
    </source>
</evidence>
<dbReference type="AlphaFoldDB" id="M7N9K6"/>
<feature type="transmembrane region" description="Helical" evidence="8">
    <location>
        <begin position="141"/>
        <end position="166"/>
    </location>
</feature>
<comment type="similarity">
    <text evidence="2">Belongs to the autoinducer-2 exporter (AI-2E) (TC 2.A.86) family.</text>
</comment>
<comment type="subcellular location">
    <subcellularLocation>
        <location evidence="1">Cell membrane</location>
        <topology evidence="1">Multi-pass membrane protein</topology>
    </subcellularLocation>
</comment>
<gene>
    <name evidence="9" type="ORF">ADICEAN_00938</name>
</gene>
<evidence type="ECO:0000256" key="7">
    <source>
        <dbReference type="ARBA" id="ARBA00023136"/>
    </source>
</evidence>